<dbReference type="EMBL" id="BLAY01000129">
    <property type="protein sequence ID" value="GET41636.1"/>
    <property type="molecule type" value="Genomic_DNA"/>
</dbReference>
<comment type="caution">
    <text evidence="4">The sequence shown here is derived from an EMBL/GenBank/DDBJ whole genome shotgun (WGS) entry which is preliminary data.</text>
</comment>
<evidence type="ECO:0000256" key="1">
    <source>
        <dbReference type="SAM" id="MobiDB-lite"/>
    </source>
</evidence>
<dbReference type="Pfam" id="PF13340">
    <property type="entry name" value="DUF4096"/>
    <property type="match status" value="1"/>
</dbReference>
<evidence type="ECO:0000313" key="4">
    <source>
        <dbReference type="EMBL" id="GET41636.1"/>
    </source>
</evidence>
<sequence length="153" mass="17675">MNRGDESNEQWERLKPLLPPQKPKTGKPNHDRRQVVNGILWILRTGAPRRDLPERYGKWDGPFNREIYRQRNIVERAINRLKQKITGYTVHLVVPEVDSGPILIQAAVPVLPDDTPETLHARIQVQEHKIMVEAIRYATALPNPLAARQCQEK</sequence>
<feature type="domain" description="Formyl transferase N-terminal" evidence="2">
    <location>
        <begin position="83"/>
        <end position="135"/>
    </location>
</feature>
<dbReference type="AlphaFoldDB" id="A0AAV3XLH0"/>
<organism evidence="4 5">
    <name type="scientific">Microseira wollei NIES-4236</name>
    <dbReference type="NCBI Taxonomy" id="2530354"/>
    <lineage>
        <taxon>Bacteria</taxon>
        <taxon>Bacillati</taxon>
        <taxon>Cyanobacteriota</taxon>
        <taxon>Cyanophyceae</taxon>
        <taxon>Oscillatoriophycideae</taxon>
        <taxon>Aerosakkonematales</taxon>
        <taxon>Aerosakkonemataceae</taxon>
        <taxon>Microseira</taxon>
    </lineage>
</organism>
<dbReference type="InterPro" id="IPR036477">
    <property type="entry name" value="Formyl_transf_N_sf"/>
</dbReference>
<dbReference type="InterPro" id="IPR002376">
    <property type="entry name" value="Formyl_transf_N"/>
</dbReference>
<accession>A0AAV3XLH0</accession>
<reference evidence="4" key="1">
    <citation type="submission" date="2019-10" db="EMBL/GenBank/DDBJ databases">
        <title>Draft genome sequece of Microseira wollei NIES-4236.</title>
        <authorList>
            <person name="Yamaguchi H."/>
            <person name="Suzuki S."/>
            <person name="Kawachi M."/>
        </authorList>
    </citation>
    <scope>NUCLEOTIDE SEQUENCE</scope>
    <source>
        <strain evidence="4">NIES-4236</strain>
    </source>
</reference>
<dbReference type="PANTHER" id="PTHR46637">
    <property type="entry name" value="TIS1421-TRANSPOSASE PROTEIN A"/>
    <property type="match status" value="1"/>
</dbReference>
<gene>
    <name evidence="4" type="ORF">MiSe_64490</name>
</gene>
<dbReference type="Gene3D" id="3.40.50.170">
    <property type="entry name" value="Formyl transferase, N-terminal domain"/>
    <property type="match status" value="1"/>
</dbReference>
<feature type="compositionally biased region" description="Basic and acidic residues" evidence="1">
    <location>
        <begin position="1"/>
        <end position="15"/>
    </location>
</feature>
<evidence type="ECO:0000313" key="5">
    <source>
        <dbReference type="Proteomes" id="UP001050975"/>
    </source>
</evidence>
<proteinExistence type="predicted"/>
<dbReference type="Proteomes" id="UP001050975">
    <property type="component" value="Unassembled WGS sequence"/>
</dbReference>
<dbReference type="InterPro" id="IPR025161">
    <property type="entry name" value="IS402-like_dom"/>
</dbReference>
<dbReference type="Pfam" id="PF00551">
    <property type="entry name" value="Formyl_trans_N"/>
    <property type="match status" value="1"/>
</dbReference>
<evidence type="ECO:0000259" key="2">
    <source>
        <dbReference type="Pfam" id="PF00551"/>
    </source>
</evidence>
<protein>
    <submittedName>
        <fullName evidence="4">Transposase and inactivated derivatives-like protein</fullName>
    </submittedName>
</protein>
<evidence type="ECO:0000259" key="3">
    <source>
        <dbReference type="Pfam" id="PF13340"/>
    </source>
</evidence>
<dbReference type="PANTHER" id="PTHR46637:SF1">
    <property type="entry name" value="BLL5188 PROTEIN"/>
    <property type="match status" value="1"/>
</dbReference>
<name>A0AAV3XLH0_9CYAN</name>
<dbReference type="InterPro" id="IPR052909">
    <property type="entry name" value="Transposase_6_like"/>
</dbReference>
<keyword evidence="5" id="KW-1185">Reference proteome</keyword>
<feature type="region of interest" description="Disordered" evidence="1">
    <location>
        <begin position="1"/>
        <end position="31"/>
    </location>
</feature>
<feature type="domain" description="Insertion element IS402-like" evidence="3">
    <location>
        <begin position="7"/>
        <end position="61"/>
    </location>
</feature>
<dbReference type="SUPFAM" id="SSF53328">
    <property type="entry name" value="Formyltransferase"/>
    <property type="match status" value="1"/>
</dbReference>